<dbReference type="PANTHER" id="PTHR43794:SF11">
    <property type="entry name" value="AMIDOHYDROLASE-RELATED DOMAIN-CONTAINING PROTEIN"/>
    <property type="match status" value="1"/>
</dbReference>
<dbReference type="InterPro" id="IPR023512">
    <property type="entry name" value="Deaminase_MtaD/DadD"/>
</dbReference>
<feature type="binding site" evidence="4">
    <location>
        <position position="196"/>
    </location>
    <ligand>
        <name>substrate</name>
    </ligand>
</feature>
<feature type="region of interest" description="Disordered" evidence="5">
    <location>
        <begin position="37"/>
        <end position="57"/>
    </location>
</feature>
<dbReference type="InterPro" id="IPR011059">
    <property type="entry name" value="Metal-dep_hydrolase_composite"/>
</dbReference>
<keyword evidence="2 4" id="KW-0378">Hydrolase</keyword>
<dbReference type="PATRIC" id="fig|1230454.4.peg.2689"/>
<feature type="binding site" evidence="4">
    <location>
        <position position="223"/>
    </location>
    <ligand>
        <name>Zn(2+)</name>
        <dbReference type="ChEBI" id="CHEBI:29105"/>
    </ligand>
</feature>
<evidence type="ECO:0000256" key="2">
    <source>
        <dbReference type="ARBA" id="ARBA00022801"/>
    </source>
</evidence>
<evidence type="ECO:0000313" key="8">
    <source>
        <dbReference type="Proteomes" id="UP000011575"/>
    </source>
</evidence>
<gene>
    <name evidence="4" type="primary">mtaD</name>
    <name evidence="7" type="ORF">C461_13386</name>
</gene>
<dbReference type="GO" id="GO:0090614">
    <property type="term" value="F:5'-methylthioadenosine deaminase activity"/>
    <property type="evidence" value="ECO:0007669"/>
    <property type="project" value="UniProtKB-UniRule"/>
</dbReference>
<dbReference type="AlphaFoldDB" id="M0P6K8"/>
<dbReference type="OrthoDB" id="372084at2157"/>
<comment type="cofactor">
    <cofactor evidence="4">
        <name>Zn(2+)</name>
        <dbReference type="ChEBI" id="CHEBI:29105"/>
    </cofactor>
    <text evidence="4">Binds 1 zinc ion per subunit.</text>
</comment>
<comment type="catalytic activity">
    <reaction evidence="4">
        <text>S-adenosyl-L-homocysteine + H2O + H(+) = S-inosyl-L-homocysteine + NH4(+)</text>
        <dbReference type="Rhea" id="RHEA:20716"/>
        <dbReference type="ChEBI" id="CHEBI:15377"/>
        <dbReference type="ChEBI" id="CHEBI:15378"/>
        <dbReference type="ChEBI" id="CHEBI:28938"/>
        <dbReference type="ChEBI" id="CHEBI:57856"/>
        <dbReference type="ChEBI" id="CHEBI:57985"/>
        <dbReference type="EC" id="3.5.4.28"/>
    </reaction>
</comment>
<feature type="domain" description="Amidohydrolase-related" evidence="6">
    <location>
        <begin position="65"/>
        <end position="412"/>
    </location>
</feature>
<feature type="binding site" evidence="4">
    <location>
        <position position="103"/>
    </location>
    <ligand>
        <name>substrate</name>
    </ligand>
</feature>
<dbReference type="Gene3D" id="2.30.40.10">
    <property type="entry name" value="Urease, subunit C, domain 1"/>
    <property type="match status" value="1"/>
</dbReference>
<dbReference type="EC" id="3.5.4.28" evidence="4"/>
<evidence type="ECO:0000259" key="6">
    <source>
        <dbReference type="Pfam" id="PF01979"/>
    </source>
</evidence>
<dbReference type="RefSeq" id="WP_008002043.1">
    <property type="nucleotide sequence ID" value="NZ_AOJI01000032.1"/>
</dbReference>
<dbReference type="GO" id="GO:0046872">
    <property type="term" value="F:metal ion binding"/>
    <property type="evidence" value="ECO:0007669"/>
    <property type="project" value="UniProtKB-KW"/>
</dbReference>
<dbReference type="SUPFAM" id="SSF51556">
    <property type="entry name" value="Metallo-dependent hydrolases"/>
    <property type="match status" value="1"/>
</dbReference>
<proteinExistence type="inferred from homology"/>
<comment type="function">
    <text evidence="4">Catalyzes the deamination of 5-methylthioadenosine and S-adenosyl-L-homocysteine into 5-methylthioinosine and S-inosyl-L-homocysteine, respectively. Is also able to deaminate adenosine.</text>
</comment>
<evidence type="ECO:0000256" key="1">
    <source>
        <dbReference type="ARBA" id="ARBA00022723"/>
    </source>
</evidence>
<evidence type="ECO:0000313" key="7">
    <source>
        <dbReference type="EMBL" id="EMA65696.1"/>
    </source>
</evidence>
<name>M0P6K8_9EURY</name>
<dbReference type="STRING" id="1230454.C461_13386"/>
<protein>
    <recommendedName>
        <fullName evidence="4">5-methylthioadenosine/S-adenosylhomocysteine deaminase</fullName>
        <shortName evidence="4">MTA/SAH deaminase</shortName>
        <ecNumber evidence="4">3.5.4.28</ecNumber>
        <ecNumber evidence="4">3.5.4.31</ecNumber>
    </recommendedName>
</protein>
<comment type="caution">
    <text evidence="4">Lacks conserved residue(s) required for the propagation of feature annotation.</text>
</comment>
<comment type="caution">
    <text evidence="7">The sequence shown here is derived from an EMBL/GenBank/DDBJ whole genome shotgun (WGS) entry which is preliminary data.</text>
</comment>
<dbReference type="Proteomes" id="UP000011575">
    <property type="component" value="Unassembled WGS sequence"/>
</dbReference>
<feature type="binding site" evidence="4">
    <location>
        <position position="311"/>
    </location>
    <ligand>
        <name>substrate</name>
    </ligand>
</feature>
<keyword evidence="3 4" id="KW-0862">Zinc</keyword>
<feature type="binding site" evidence="4">
    <location>
        <position position="226"/>
    </location>
    <ligand>
        <name>substrate</name>
    </ligand>
</feature>
<evidence type="ECO:0000256" key="3">
    <source>
        <dbReference type="ARBA" id="ARBA00022833"/>
    </source>
</evidence>
<dbReference type="EMBL" id="AOJI01000032">
    <property type="protein sequence ID" value="EMA65696.1"/>
    <property type="molecule type" value="Genomic_DNA"/>
</dbReference>
<evidence type="ECO:0000256" key="4">
    <source>
        <dbReference type="HAMAP-Rule" id="MF_01281"/>
    </source>
</evidence>
<dbReference type="HAMAP" id="MF_01281">
    <property type="entry name" value="MTA_SAH_deamin"/>
    <property type="match status" value="1"/>
</dbReference>
<dbReference type="InterPro" id="IPR006680">
    <property type="entry name" value="Amidohydro-rel"/>
</dbReference>
<comment type="similarity">
    <text evidence="4">Belongs to the metallo-dependent hydrolases superfamily. MTA/SAH deaminase family.</text>
</comment>
<evidence type="ECO:0000256" key="5">
    <source>
        <dbReference type="SAM" id="MobiDB-lite"/>
    </source>
</evidence>
<keyword evidence="1 4" id="KW-0479">Metal-binding</keyword>
<reference evidence="7 8" key="1">
    <citation type="journal article" date="2014" name="PLoS Genet.">
        <title>Phylogenetically driven sequencing of extremely halophilic archaea reveals strategies for static and dynamic osmo-response.</title>
        <authorList>
            <person name="Becker E.A."/>
            <person name="Seitzer P.M."/>
            <person name="Tritt A."/>
            <person name="Larsen D."/>
            <person name="Krusor M."/>
            <person name="Yao A.I."/>
            <person name="Wu D."/>
            <person name="Madern D."/>
            <person name="Eisen J.A."/>
            <person name="Darling A.E."/>
            <person name="Facciotti M.T."/>
        </authorList>
    </citation>
    <scope>NUCLEOTIDE SEQUENCE [LARGE SCALE GENOMIC DNA]</scope>
    <source>
        <strain evidence="7 8">JCM 13560</strain>
    </source>
</reference>
<dbReference type="PANTHER" id="PTHR43794">
    <property type="entry name" value="AMINOHYDROLASE SSNA-RELATED"/>
    <property type="match status" value="1"/>
</dbReference>
<dbReference type="InterPro" id="IPR050287">
    <property type="entry name" value="MTA/SAH_deaminase"/>
</dbReference>
<organism evidence="7 8">
    <name type="scientific">Halorubrum aidingense JCM 13560</name>
    <dbReference type="NCBI Taxonomy" id="1230454"/>
    <lineage>
        <taxon>Archaea</taxon>
        <taxon>Methanobacteriati</taxon>
        <taxon>Methanobacteriota</taxon>
        <taxon>Stenosarchaea group</taxon>
        <taxon>Halobacteria</taxon>
        <taxon>Halobacteriales</taxon>
        <taxon>Haloferacaceae</taxon>
        <taxon>Halorubrum</taxon>
    </lineage>
</organism>
<dbReference type="GO" id="GO:0050270">
    <property type="term" value="F:S-adenosylhomocysteine deaminase activity"/>
    <property type="evidence" value="ECO:0007669"/>
    <property type="project" value="UniProtKB-UniRule"/>
</dbReference>
<dbReference type="SUPFAM" id="SSF51338">
    <property type="entry name" value="Composite domain of metallo-dependent hydrolases"/>
    <property type="match status" value="2"/>
</dbReference>
<dbReference type="Gene3D" id="3.20.20.140">
    <property type="entry name" value="Metal-dependent hydrolases"/>
    <property type="match status" value="1"/>
</dbReference>
<accession>M0P6K8</accession>
<dbReference type="CDD" id="cd01298">
    <property type="entry name" value="ATZ_TRZ_like"/>
    <property type="match status" value="1"/>
</dbReference>
<dbReference type="InterPro" id="IPR032466">
    <property type="entry name" value="Metal_Hydrolase"/>
</dbReference>
<dbReference type="FunFam" id="3.20.20.140:FF:000014">
    <property type="entry name" value="5-methylthioadenosine/S-adenosylhomocysteine deaminase"/>
    <property type="match status" value="1"/>
</dbReference>
<comment type="catalytic activity">
    <reaction evidence="4">
        <text>S-methyl-5'-thioadenosine + H2O + H(+) = S-methyl-5'-thioinosine + NH4(+)</text>
        <dbReference type="Rhea" id="RHEA:25025"/>
        <dbReference type="ChEBI" id="CHEBI:15377"/>
        <dbReference type="ChEBI" id="CHEBI:15378"/>
        <dbReference type="ChEBI" id="CHEBI:17509"/>
        <dbReference type="ChEBI" id="CHEBI:28938"/>
        <dbReference type="ChEBI" id="CHEBI:48595"/>
        <dbReference type="EC" id="3.5.4.31"/>
    </reaction>
</comment>
<keyword evidence="8" id="KW-1185">Reference proteome</keyword>
<dbReference type="Pfam" id="PF01979">
    <property type="entry name" value="Amidohydro_1"/>
    <property type="match status" value="1"/>
</dbReference>
<sequence>MNTLRVTGGRVLHPDGRVTAADVTIDSDAGTILAVGDETAGEDEPAEDGDESASADETLDAEGSLVIPGLVNAHTHAAMTLLRGYADDKPLDAWLQEDIWPIEAALTPDDIEAGTALGVLEMIRSGTTAFADMYFAMDRVADVVDRAGVRARLGHGVVTVGKDEADARADVKESLAVAAELDGAADGRIRTAFMPHSLTTVGETYLREGIEAAREAGVPIHLHANETVDEVDPIVDERGVRPIAYAAEIDSLGPDDFFAHGVHLDDSEIERLAEAGTAIVHCPASNMKLASGMAPVQRLREAGVTVALGTDGAASNNDLDVFDEMRDAAMLGKLAADDAAAVPADAVVEMATAAGAEALGLPGGRIEPGAAADLAVVDLDAPHLTPVHDPVSHLAYAARGSDVRHTVCDGEVLMRDREVLTLDAAAVQERAADAAADLVARVDD</sequence>
<dbReference type="EC" id="3.5.4.31" evidence="4"/>
<feature type="compositionally biased region" description="Acidic residues" evidence="5">
    <location>
        <begin position="39"/>
        <end position="57"/>
    </location>
</feature>
<feature type="binding site" evidence="4">
    <location>
        <position position="76"/>
    </location>
    <ligand>
        <name>Zn(2+)</name>
        <dbReference type="ChEBI" id="CHEBI:29105"/>
    </ligand>
</feature>
<feature type="binding site" evidence="4">
    <location>
        <position position="74"/>
    </location>
    <ligand>
        <name>Zn(2+)</name>
        <dbReference type="ChEBI" id="CHEBI:29105"/>
    </ligand>
</feature>
<feature type="binding site" evidence="4">
    <location>
        <position position="311"/>
    </location>
    <ligand>
        <name>Zn(2+)</name>
        <dbReference type="ChEBI" id="CHEBI:29105"/>
    </ligand>
</feature>